<dbReference type="Gene3D" id="3.40.630.30">
    <property type="match status" value="1"/>
</dbReference>
<gene>
    <name evidence="3" type="ORF">Asi02nite_06730</name>
</gene>
<proteinExistence type="predicted"/>
<evidence type="ECO:0000313" key="3">
    <source>
        <dbReference type="EMBL" id="GIF71155.1"/>
    </source>
</evidence>
<dbReference type="RefSeq" id="WP_203710636.1">
    <property type="nucleotide sequence ID" value="NZ_BONE01000003.1"/>
</dbReference>
<accession>A0ABQ4CIN2</accession>
<evidence type="ECO:0000256" key="1">
    <source>
        <dbReference type="SAM" id="MobiDB-lite"/>
    </source>
</evidence>
<dbReference type="PANTHER" id="PTHR43441:SF11">
    <property type="entry name" value="RIBOSOMAL-PROTEIN-SERINE ACETYLTRANSFERASE"/>
    <property type="match status" value="1"/>
</dbReference>
<dbReference type="SUPFAM" id="SSF55729">
    <property type="entry name" value="Acyl-CoA N-acyltransferases (Nat)"/>
    <property type="match status" value="1"/>
</dbReference>
<keyword evidence="4" id="KW-1185">Reference proteome</keyword>
<feature type="region of interest" description="Disordered" evidence="1">
    <location>
        <begin position="176"/>
        <end position="197"/>
    </location>
</feature>
<name>A0ABQ4CIN2_9ACTN</name>
<evidence type="ECO:0000313" key="4">
    <source>
        <dbReference type="Proteomes" id="UP000604117"/>
    </source>
</evidence>
<dbReference type="EMBL" id="BONE01000003">
    <property type="protein sequence ID" value="GIF71155.1"/>
    <property type="molecule type" value="Genomic_DNA"/>
</dbReference>
<dbReference type="Proteomes" id="UP000604117">
    <property type="component" value="Unassembled WGS sequence"/>
</dbReference>
<comment type="caution">
    <text evidence="3">The sequence shown here is derived from an EMBL/GenBank/DDBJ whole genome shotgun (WGS) entry which is preliminary data.</text>
</comment>
<dbReference type="InterPro" id="IPR016181">
    <property type="entry name" value="Acyl_CoA_acyltransferase"/>
</dbReference>
<reference evidence="3 4" key="1">
    <citation type="submission" date="2021-01" db="EMBL/GenBank/DDBJ databases">
        <title>Whole genome shotgun sequence of Asanoa siamensis NBRC 107932.</title>
        <authorList>
            <person name="Komaki H."/>
            <person name="Tamura T."/>
        </authorList>
    </citation>
    <scope>NUCLEOTIDE SEQUENCE [LARGE SCALE GENOMIC DNA]</scope>
    <source>
        <strain evidence="3 4">NBRC 107932</strain>
    </source>
</reference>
<dbReference type="Pfam" id="PF13302">
    <property type="entry name" value="Acetyltransf_3"/>
    <property type="match status" value="1"/>
</dbReference>
<dbReference type="CDD" id="cd04301">
    <property type="entry name" value="NAT_SF"/>
    <property type="match status" value="1"/>
</dbReference>
<organism evidence="3 4">
    <name type="scientific">Asanoa siamensis</name>
    <dbReference type="NCBI Taxonomy" id="926357"/>
    <lineage>
        <taxon>Bacteria</taxon>
        <taxon>Bacillati</taxon>
        <taxon>Actinomycetota</taxon>
        <taxon>Actinomycetes</taxon>
        <taxon>Micromonosporales</taxon>
        <taxon>Micromonosporaceae</taxon>
        <taxon>Asanoa</taxon>
    </lineage>
</organism>
<dbReference type="InterPro" id="IPR051908">
    <property type="entry name" value="Ribosomal_N-acetyltransferase"/>
</dbReference>
<dbReference type="PROSITE" id="PS51186">
    <property type="entry name" value="GNAT"/>
    <property type="match status" value="1"/>
</dbReference>
<evidence type="ECO:0000259" key="2">
    <source>
        <dbReference type="PROSITE" id="PS51186"/>
    </source>
</evidence>
<dbReference type="InterPro" id="IPR000182">
    <property type="entry name" value="GNAT_dom"/>
</dbReference>
<sequence>MRLITERLILRPLRVGDESDVLAYRGRADVCRYLEESPFTAATIGPFVSARTSATRIAGDGDRVLLAVELDGRVIGEVRLKVASLRNRSGEIGWVFHPAHHGRGYATEAAHYLVGFGFGELGLHRVWAQVDRRNVASARVCERLGMRLEGVLRESLRLDGEWADQEVYGVLEREWHPDPAASPSRPEHLIAADRRSD</sequence>
<feature type="domain" description="N-acetyltransferase" evidence="2">
    <location>
        <begin position="8"/>
        <end position="174"/>
    </location>
</feature>
<dbReference type="PANTHER" id="PTHR43441">
    <property type="entry name" value="RIBOSOMAL-PROTEIN-SERINE ACETYLTRANSFERASE"/>
    <property type="match status" value="1"/>
</dbReference>
<feature type="compositionally biased region" description="Basic and acidic residues" evidence="1">
    <location>
        <begin position="185"/>
        <end position="197"/>
    </location>
</feature>
<protein>
    <submittedName>
        <fullName evidence="3">N-acetyltransferase</fullName>
    </submittedName>
</protein>